<evidence type="ECO:0000313" key="3">
    <source>
        <dbReference type="Proteomes" id="UP000242949"/>
    </source>
</evidence>
<dbReference type="SUPFAM" id="SSF109604">
    <property type="entry name" value="HD-domain/PDEase-like"/>
    <property type="match status" value="1"/>
</dbReference>
<dbReference type="Proteomes" id="UP000242949">
    <property type="component" value="Unassembled WGS sequence"/>
</dbReference>
<dbReference type="InterPro" id="IPR006675">
    <property type="entry name" value="HDIG_dom"/>
</dbReference>
<dbReference type="SMART" id="SM00471">
    <property type="entry name" value="HDc"/>
    <property type="match status" value="1"/>
</dbReference>
<dbReference type="NCBIfam" id="TIGR00277">
    <property type="entry name" value="HDIG"/>
    <property type="match status" value="1"/>
</dbReference>
<dbReference type="EMBL" id="FMYI01000009">
    <property type="protein sequence ID" value="SDC45753.1"/>
    <property type="molecule type" value="Genomic_DNA"/>
</dbReference>
<keyword evidence="3" id="KW-1185">Reference proteome</keyword>
<name>A0A1G6LR75_9BACI</name>
<sequence>MKLVTTRGLAVGQELAKPILNDRGQVLVQKNVRVSQQIIDRLLELGVTYVYVKDQMSEDIVIHSPISEELKIESIRTVKSVFHSYKNKGFKDQSFLYDKTTEKMASLVDTIISQIQNDEEVISLMSDIFISDDYLFNHSVNVTTYAIAIATEMKLPYKQVRELGLGAMLHDIGKVFLPEEVLKKQGRLTDVEFEIIKTHPELGFEFLRSSSDLSVLVAHCAYQHHERLDGSGYPRGIKGKDMHKFGKILGVADVFDATTSDRVYRDAMLPQEGLEILYAGSGTLFDTNIVRTFRESIAVYPNGVTVELNDHRRAIVVRQNKKLYNRPVVRVINENNQVVTPYDLDLSKHLNVTIIGYSI</sequence>
<accession>A0A1G6LR75</accession>
<dbReference type="Pfam" id="PF13487">
    <property type="entry name" value="HD_5"/>
    <property type="match status" value="1"/>
</dbReference>
<dbReference type="OrthoDB" id="9759601at2"/>
<evidence type="ECO:0000259" key="1">
    <source>
        <dbReference type="PROSITE" id="PS51832"/>
    </source>
</evidence>
<proteinExistence type="predicted"/>
<organism evidence="2 3">
    <name type="scientific">Pelagirhabdus alkalitolerans</name>
    <dbReference type="NCBI Taxonomy" id="1612202"/>
    <lineage>
        <taxon>Bacteria</taxon>
        <taxon>Bacillati</taxon>
        <taxon>Bacillota</taxon>
        <taxon>Bacilli</taxon>
        <taxon>Bacillales</taxon>
        <taxon>Bacillaceae</taxon>
        <taxon>Pelagirhabdus</taxon>
    </lineage>
</organism>
<dbReference type="STRING" id="1612202.SAMN05421734_10943"/>
<dbReference type="RefSeq" id="WP_090796589.1">
    <property type="nucleotide sequence ID" value="NZ_FMYI01000009.1"/>
</dbReference>
<evidence type="ECO:0000313" key="2">
    <source>
        <dbReference type="EMBL" id="SDC45753.1"/>
    </source>
</evidence>
<dbReference type="PROSITE" id="PS51832">
    <property type="entry name" value="HD_GYP"/>
    <property type="match status" value="1"/>
</dbReference>
<feature type="domain" description="HD-GYP" evidence="1">
    <location>
        <begin position="113"/>
        <end position="309"/>
    </location>
</feature>
<dbReference type="CDD" id="cd00077">
    <property type="entry name" value="HDc"/>
    <property type="match status" value="1"/>
</dbReference>
<dbReference type="PANTHER" id="PTHR43155:SF2">
    <property type="entry name" value="CYCLIC DI-GMP PHOSPHODIESTERASE PA4108"/>
    <property type="match status" value="1"/>
</dbReference>
<dbReference type="InterPro" id="IPR003607">
    <property type="entry name" value="HD/PDEase_dom"/>
</dbReference>
<reference evidence="3" key="1">
    <citation type="submission" date="2016-09" db="EMBL/GenBank/DDBJ databases">
        <authorList>
            <person name="Varghese N."/>
            <person name="Submissions S."/>
        </authorList>
    </citation>
    <scope>NUCLEOTIDE SEQUENCE [LARGE SCALE GENOMIC DNA]</scope>
    <source>
        <strain evidence="3">S5</strain>
    </source>
</reference>
<protein>
    <submittedName>
        <fullName evidence="2">HDIG domain-containing protein</fullName>
    </submittedName>
</protein>
<dbReference type="Gene3D" id="1.10.3210.10">
    <property type="entry name" value="Hypothetical protein af1432"/>
    <property type="match status" value="1"/>
</dbReference>
<dbReference type="PANTHER" id="PTHR43155">
    <property type="entry name" value="CYCLIC DI-GMP PHOSPHODIESTERASE PA4108-RELATED"/>
    <property type="match status" value="1"/>
</dbReference>
<dbReference type="AlphaFoldDB" id="A0A1G6LR75"/>
<gene>
    <name evidence="2" type="ORF">SAMN05421734_10943</name>
</gene>
<dbReference type="InterPro" id="IPR037522">
    <property type="entry name" value="HD_GYP_dom"/>
</dbReference>